<dbReference type="Pfam" id="PF02824">
    <property type="entry name" value="TGS"/>
    <property type="match status" value="1"/>
</dbReference>
<organism evidence="16 17">
    <name type="scientific">Isobaculum melis</name>
    <dbReference type="NCBI Taxonomy" id="142588"/>
    <lineage>
        <taxon>Bacteria</taxon>
        <taxon>Bacillati</taxon>
        <taxon>Bacillota</taxon>
        <taxon>Bacilli</taxon>
        <taxon>Lactobacillales</taxon>
        <taxon>Carnobacteriaceae</taxon>
        <taxon>Isobaculum</taxon>
    </lineage>
</organism>
<dbReference type="PROSITE" id="PS51880">
    <property type="entry name" value="TGS"/>
    <property type="match status" value="1"/>
</dbReference>
<feature type="binding site" evidence="13">
    <location>
        <position position="336"/>
    </location>
    <ligand>
        <name>Zn(2+)</name>
        <dbReference type="ChEBI" id="CHEBI:29105"/>
        <note>catalytic</note>
    </ligand>
</feature>
<dbReference type="EC" id="6.1.1.3" evidence="13"/>
<evidence type="ECO:0000256" key="1">
    <source>
        <dbReference type="ARBA" id="ARBA00008226"/>
    </source>
</evidence>
<dbReference type="CDD" id="cd00771">
    <property type="entry name" value="ThrRS_core"/>
    <property type="match status" value="1"/>
</dbReference>
<dbReference type="SMART" id="SM00863">
    <property type="entry name" value="tRNA_SAD"/>
    <property type="match status" value="1"/>
</dbReference>
<dbReference type="InterPro" id="IPR002320">
    <property type="entry name" value="Thr-tRNA-ligase_IIa"/>
</dbReference>
<dbReference type="GO" id="GO:0005737">
    <property type="term" value="C:cytoplasm"/>
    <property type="evidence" value="ECO:0007669"/>
    <property type="project" value="UniProtKB-SubCell"/>
</dbReference>
<dbReference type="Pfam" id="PF03129">
    <property type="entry name" value="HGTP_anticodon"/>
    <property type="match status" value="1"/>
</dbReference>
<dbReference type="InterPro" id="IPR004095">
    <property type="entry name" value="TGS"/>
</dbReference>
<keyword evidence="9 13" id="KW-0694">RNA-binding</keyword>
<dbReference type="GO" id="GO:0005524">
    <property type="term" value="F:ATP binding"/>
    <property type="evidence" value="ECO:0007669"/>
    <property type="project" value="UniProtKB-UniRule"/>
</dbReference>
<evidence type="ECO:0000259" key="15">
    <source>
        <dbReference type="PROSITE" id="PS51880"/>
    </source>
</evidence>
<dbReference type="CDD" id="cd00860">
    <property type="entry name" value="ThrRS_anticodon"/>
    <property type="match status" value="1"/>
</dbReference>
<dbReference type="FunFam" id="3.40.50.800:FF:000001">
    <property type="entry name" value="Threonine--tRNA ligase"/>
    <property type="match status" value="1"/>
</dbReference>
<evidence type="ECO:0000256" key="7">
    <source>
        <dbReference type="ARBA" id="ARBA00022833"/>
    </source>
</evidence>
<keyword evidence="6 13" id="KW-0547">Nucleotide-binding</keyword>
<dbReference type="NCBIfam" id="TIGR00418">
    <property type="entry name" value="thrS"/>
    <property type="match status" value="1"/>
</dbReference>
<dbReference type="InterPro" id="IPR018163">
    <property type="entry name" value="Thr/Ala-tRNA-synth_IIc_edit"/>
</dbReference>
<dbReference type="Proteomes" id="UP000198948">
    <property type="component" value="Unassembled WGS sequence"/>
</dbReference>
<dbReference type="InterPro" id="IPR004154">
    <property type="entry name" value="Anticodon-bd"/>
</dbReference>
<evidence type="ECO:0000256" key="6">
    <source>
        <dbReference type="ARBA" id="ARBA00022741"/>
    </source>
</evidence>
<dbReference type="InterPro" id="IPR012947">
    <property type="entry name" value="tRNA_SAD"/>
</dbReference>
<dbReference type="PROSITE" id="PS50862">
    <property type="entry name" value="AA_TRNA_LIGASE_II"/>
    <property type="match status" value="1"/>
</dbReference>
<evidence type="ECO:0000256" key="4">
    <source>
        <dbReference type="ARBA" id="ARBA00022598"/>
    </source>
</evidence>
<dbReference type="FunFam" id="3.10.20.30:FF:000005">
    <property type="entry name" value="Threonine--tRNA ligase"/>
    <property type="match status" value="1"/>
</dbReference>
<dbReference type="GO" id="GO:0000049">
    <property type="term" value="F:tRNA binding"/>
    <property type="evidence" value="ECO:0007669"/>
    <property type="project" value="UniProtKB-KW"/>
</dbReference>
<dbReference type="SUPFAM" id="SSF55186">
    <property type="entry name" value="ThrRS/AlaRS common domain"/>
    <property type="match status" value="1"/>
</dbReference>
<keyword evidence="3 13" id="KW-0820">tRNA-binding</keyword>
<dbReference type="InterPro" id="IPR002314">
    <property type="entry name" value="aa-tRNA-synt_IIb"/>
</dbReference>
<dbReference type="GO" id="GO:0004829">
    <property type="term" value="F:threonine-tRNA ligase activity"/>
    <property type="evidence" value="ECO:0007669"/>
    <property type="project" value="UniProtKB-UniRule"/>
</dbReference>
<dbReference type="Pfam" id="PF00587">
    <property type="entry name" value="tRNA-synt_2b"/>
    <property type="match status" value="1"/>
</dbReference>
<dbReference type="InterPro" id="IPR012676">
    <property type="entry name" value="TGS-like"/>
</dbReference>
<comment type="catalytic activity">
    <reaction evidence="12 13">
        <text>tRNA(Thr) + L-threonine + ATP = L-threonyl-tRNA(Thr) + AMP + diphosphate + H(+)</text>
        <dbReference type="Rhea" id="RHEA:24624"/>
        <dbReference type="Rhea" id="RHEA-COMP:9670"/>
        <dbReference type="Rhea" id="RHEA-COMP:9704"/>
        <dbReference type="ChEBI" id="CHEBI:15378"/>
        <dbReference type="ChEBI" id="CHEBI:30616"/>
        <dbReference type="ChEBI" id="CHEBI:33019"/>
        <dbReference type="ChEBI" id="CHEBI:57926"/>
        <dbReference type="ChEBI" id="CHEBI:78442"/>
        <dbReference type="ChEBI" id="CHEBI:78534"/>
        <dbReference type="ChEBI" id="CHEBI:456215"/>
        <dbReference type="EC" id="6.1.1.3"/>
    </reaction>
</comment>
<feature type="domain" description="Aminoacyl-transfer RNA synthetases class-II family profile" evidence="14">
    <location>
        <begin position="242"/>
        <end position="541"/>
    </location>
</feature>
<dbReference type="PANTHER" id="PTHR11451:SF56">
    <property type="entry name" value="THREONINE--TRNA LIGASE 1"/>
    <property type="match status" value="1"/>
</dbReference>
<protein>
    <recommendedName>
        <fullName evidence="13">Threonine--tRNA ligase</fullName>
        <ecNumber evidence="13">6.1.1.3</ecNumber>
    </recommendedName>
    <alternativeName>
        <fullName evidence="13">Threonyl-tRNA synthetase</fullName>
        <shortName evidence="13">ThrRS</shortName>
    </alternativeName>
</protein>
<dbReference type="FunFam" id="3.30.930.10:FF:000002">
    <property type="entry name" value="Threonine--tRNA ligase"/>
    <property type="match status" value="1"/>
</dbReference>
<evidence type="ECO:0000256" key="2">
    <source>
        <dbReference type="ARBA" id="ARBA00022490"/>
    </source>
</evidence>
<dbReference type="PANTHER" id="PTHR11451">
    <property type="entry name" value="THREONINE-TRNA LIGASE"/>
    <property type="match status" value="1"/>
</dbReference>
<evidence type="ECO:0000256" key="8">
    <source>
        <dbReference type="ARBA" id="ARBA00022840"/>
    </source>
</evidence>
<dbReference type="SUPFAM" id="SSF81271">
    <property type="entry name" value="TGS-like"/>
    <property type="match status" value="1"/>
</dbReference>
<dbReference type="InterPro" id="IPR012675">
    <property type="entry name" value="Beta-grasp_dom_sf"/>
</dbReference>
<dbReference type="Gene3D" id="3.30.930.10">
    <property type="entry name" value="Bira Bifunctional Protein, Domain 2"/>
    <property type="match status" value="1"/>
</dbReference>
<evidence type="ECO:0000313" key="17">
    <source>
        <dbReference type="Proteomes" id="UP000198948"/>
    </source>
</evidence>
<dbReference type="SUPFAM" id="SSF55681">
    <property type="entry name" value="Class II aaRS and biotin synthetases"/>
    <property type="match status" value="1"/>
</dbReference>
<keyword evidence="8 13" id="KW-0067">ATP-binding</keyword>
<comment type="caution">
    <text evidence="13">Lacks conserved residue(s) required for the propagation of feature annotation.</text>
</comment>
<comment type="subunit">
    <text evidence="13">Homodimer.</text>
</comment>
<keyword evidence="2 13" id="KW-0963">Cytoplasm</keyword>
<comment type="cofactor">
    <cofactor evidence="13">
        <name>Zn(2+)</name>
        <dbReference type="ChEBI" id="CHEBI:29105"/>
    </cofactor>
    <text evidence="13">Binds 1 zinc ion per subunit.</text>
</comment>
<keyword evidence="11 13" id="KW-0030">Aminoacyl-tRNA synthetase</keyword>
<keyword evidence="4 13" id="KW-0436">Ligase</keyword>
<evidence type="ECO:0000256" key="13">
    <source>
        <dbReference type="HAMAP-Rule" id="MF_00184"/>
    </source>
</evidence>
<name>A0A1H9RT14_9LACT</name>
<keyword evidence="17" id="KW-1185">Reference proteome</keyword>
<dbReference type="FunFam" id="3.30.54.20:FF:000002">
    <property type="entry name" value="Threonine--tRNA ligase"/>
    <property type="match status" value="1"/>
</dbReference>
<dbReference type="SUPFAM" id="SSF52954">
    <property type="entry name" value="Class II aaRS ABD-related"/>
    <property type="match status" value="1"/>
</dbReference>
<dbReference type="AlphaFoldDB" id="A0A1H9RT14"/>
<dbReference type="Gene3D" id="3.40.50.800">
    <property type="entry name" value="Anticodon-binding domain"/>
    <property type="match status" value="1"/>
</dbReference>
<comment type="similarity">
    <text evidence="1 13">Belongs to the class-II aminoacyl-tRNA synthetase family.</text>
</comment>
<keyword evidence="5 13" id="KW-0479">Metal-binding</keyword>
<dbReference type="GO" id="GO:0046872">
    <property type="term" value="F:metal ion binding"/>
    <property type="evidence" value="ECO:0007669"/>
    <property type="project" value="UniProtKB-KW"/>
</dbReference>
<dbReference type="FunFam" id="3.30.980.10:FF:000005">
    <property type="entry name" value="Threonyl-tRNA synthetase, mitochondrial"/>
    <property type="match status" value="1"/>
</dbReference>
<evidence type="ECO:0000256" key="11">
    <source>
        <dbReference type="ARBA" id="ARBA00023146"/>
    </source>
</evidence>
<evidence type="ECO:0000256" key="5">
    <source>
        <dbReference type="ARBA" id="ARBA00022723"/>
    </source>
</evidence>
<dbReference type="STRING" id="142588.SAMN04488559_1056"/>
<evidence type="ECO:0000256" key="12">
    <source>
        <dbReference type="ARBA" id="ARBA00049515"/>
    </source>
</evidence>
<evidence type="ECO:0000256" key="9">
    <source>
        <dbReference type="ARBA" id="ARBA00022884"/>
    </source>
</evidence>
<dbReference type="EMBL" id="FOHA01000005">
    <property type="protein sequence ID" value="SER75059.1"/>
    <property type="molecule type" value="Genomic_DNA"/>
</dbReference>
<dbReference type="InterPro" id="IPR036621">
    <property type="entry name" value="Anticodon-bd_dom_sf"/>
</dbReference>
<proteinExistence type="inferred from homology"/>
<sequence>MSEIKITFPDGAVKEFPSGSTTADIAKTISNSLAKKALAGKLNGELVDLVRPIEVDGSLEIITPDHEDALQILRHSSAHLLANALRRLYPSVHFGVGPAIDNGFYYDIDLEDPISEEDFEKIQAEMMNIVKENNPIIRKEVSKEEALTLFADDPYKVELIQDLPADEIITVYDQGDFVDLCRGIHVPSTGRIQIFKLLSVAGAYWRGNSNNKMLQRIYGTAFFDKKELKEFLKMREEAKERDHRKLGKELDLFMVSQEVGSGLPFWLPRGATIRRTIERYITDREISLGYQHVYTPIMANVELYKTSGHWDHYHEDMFPPMDMGDGEMLVLRPMNCPHHMMVYKNETHSYRELPIRIAELGMMHRYEKSGALSGLQRVREMTLNDGHTFVRPDQIQDEFKRTLELMLAVYSDFNITDYRFRLSYRDPNNTEKYFDDDEMWEKAQTMLKSALDEMDVTYFEAEGEAAFYGPKLDVQVKTAMGIEETLSTIQLDFLLPERFDLTYVGEDGENNHRPVVIHRGIVSTMERFVAYLTEEYKGAFPVWLAPVQATIIPVNLDLHADYGLEIKERMTALGMRIELDDRNEKMGYKIRASQTQKIPYQIVIGDNEKANASVSVRKYGEKETVEMSLNLFLESVQAEIANFSK</sequence>
<evidence type="ECO:0000313" key="16">
    <source>
        <dbReference type="EMBL" id="SER75059.1"/>
    </source>
</evidence>
<feature type="domain" description="TGS" evidence="15">
    <location>
        <begin position="1"/>
        <end position="63"/>
    </location>
</feature>
<dbReference type="GO" id="GO:0016740">
    <property type="term" value="F:transferase activity"/>
    <property type="evidence" value="ECO:0007669"/>
    <property type="project" value="UniProtKB-ARBA"/>
</dbReference>
<evidence type="ECO:0000259" key="14">
    <source>
        <dbReference type="PROSITE" id="PS50862"/>
    </source>
</evidence>
<keyword evidence="10 13" id="KW-0648">Protein biosynthesis</keyword>
<dbReference type="Pfam" id="PF07973">
    <property type="entry name" value="tRNA_SAD"/>
    <property type="match status" value="1"/>
</dbReference>
<dbReference type="InterPro" id="IPR006195">
    <property type="entry name" value="aa-tRNA-synth_II"/>
</dbReference>
<evidence type="ECO:0000256" key="10">
    <source>
        <dbReference type="ARBA" id="ARBA00022917"/>
    </source>
</evidence>
<dbReference type="GO" id="GO:0140096">
    <property type="term" value="F:catalytic activity, acting on a protein"/>
    <property type="evidence" value="ECO:0007669"/>
    <property type="project" value="UniProtKB-ARBA"/>
</dbReference>
<dbReference type="CDD" id="cd01667">
    <property type="entry name" value="TGS_ThrRS"/>
    <property type="match status" value="1"/>
</dbReference>
<gene>
    <name evidence="13" type="primary">thrS</name>
    <name evidence="16" type="ORF">SAMN04488559_1056</name>
</gene>
<evidence type="ECO:0000256" key="3">
    <source>
        <dbReference type="ARBA" id="ARBA00022555"/>
    </source>
</evidence>
<reference evidence="16 17" key="1">
    <citation type="submission" date="2016-10" db="EMBL/GenBank/DDBJ databases">
        <authorList>
            <person name="de Groot N.N."/>
        </authorList>
    </citation>
    <scope>NUCLEOTIDE SEQUENCE [LARGE SCALE GENOMIC DNA]</scope>
    <source>
        <strain evidence="16 17">DSM 13760</strain>
    </source>
</reference>
<keyword evidence="7 13" id="KW-0862">Zinc</keyword>
<dbReference type="InterPro" id="IPR033728">
    <property type="entry name" value="ThrRS_core"/>
</dbReference>
<dbReference type="PRINTS" id="PR01047">
    <property type="entry name" value="TRNASYNTHTHR"/>
</dbReference>
<dbReference type="InterPro" id="IPR045864">
    <property type="entry name" value="aa-tRNA-synth_II/BPL/LPL"/>
</dbReference>
<dbReference type="InterPro" id="IPR047246">
    <property type="entry name" value="ThrRS_anticodon"/>
</dbReference>
<dbReference type="RefSeq" id="WP_092651039.1">
    <property type="nucleotide sequence ID" value="NZ_FOHA01000005.1"/>
</dbReference>
<dbReference type="Gene3D" id="3.10.20.30">
    <property type="match status" value="1"/>
</dbReference>
<dbReference type="OrthoDB" id="9802304at2"/>
<accession>A0A1H9RT14</accession>
<dbReference type="GO" id="GO:0006435">
    <property type="term" value="P:threonyl-tRNA aminoacylation"/>
    <property type="evidence" value="ECO:0007669"/>
    <property type="project" value="UniProtKB-UniRule"/>
</dbReference>
<dbReference type="HAMAP" id="MF_00184">
    <property type="entry name" value="Thr_tRNA_synth"/>
    <property type="match status" value="1"/>
</dbReference>
<comment type="subcellular location">
    <subcellularLocation>
        <location evidence="13">Cytoplasm</location>
    </subcellularLocation>
</comment>
<feature type="binding site" evidence="13">
    <location>
        <position position="387"/>
    </location>
    <ligand>
        <name>Zn(2+)</name>
        <dbReference type="ChEBI" id="CHEBI:29105"/>
        <note>catalytic</note>
    </ligand>
</feature>
<dbReference type="Gene3D" id="3.30.980.10">
    <property type="entry name" value="Threonyl-trna Synthetase, Chain A, domain 2"/>
    <property type="match status" value="1"/>
</dbReference>
<feature type="binding site" evidence="13">
    <location>
        <position position="518"/>
    </location>
    <ligand>
        <name>Zn(2+)</name>
        <dbReference type="ChEBI" id="CHEBI:29105"/>
        <note>catalytic</note>
    </ligand>
</feature>